<dbReference type="RefSeq" id="WP_129621802.1">
    <property type="nucleotide sequence ID" value="NZ_LR214972.1"/>
</dbReference>
<keyword evidence="2" id="KW-1133">Transmembrane helix</keyword>
<proteinExistence type="predicted"/>
<keyword evidence="2" id="KW-0472">Membrane</keyword>
<feature type="compositionally biased region" description="Basic and acidic residues" evidence="1">
    <location>
        <begin position="295"/>
        <end position="314"/>
    </location>
</feature>
<evidence type="ECO:0000256" key="1">
    <source>
        <dbReference type="SAM" id="MobiDB-lite"/>
    </source>
</evidence>
<sequence>MKTNTKNLTQIFKQKLTRLTKKQLILIGGASALGIATLTAIVAVTAIPKRQKIESAEVKYRNDHKEILAKNETNILISDETRVNNALAQYNAFSTEIKDKLVVEKTLLDKLLSKITELKQSSETTNPTPGPVEPKEDKSAEDNFRVKHQIIIDKILSELNLNDKAYVNAALADYDSLTESAKSNLTSEKINLDTKLQRIKELEDSNNTQNSLKQAEDNYKSKHQVILSKLLQDIQVSDKELVQAALSDYELLHDDVKANLTLQKQNLDDKDNRIKELEKVEQEKANNDNKNNASTKDDTLTQKPTEPDPNKPVETKPTQPSAEQQKLKLVLDLKSRDSGSGANADIQIYVDGWTKQQMINYLGYLKHYGTQEEINTWIEKMTALYHTGNFNGHNQKWKIILFKSDTAVTVGHDNPVVGSVSPHIRNNDLNYTENGKNIQIRTDVFISTTNWKFNTDNRFKKAFEYTIYKYHWPNYEYKNGEVKPDFSNVETETVTSA</sequence>
<organism evidence="3 4">
    <name type="scientific">Mycoplasmopsis bovirhinis</name>
    <dbReference type="NCBI Taxonomy" id="29553"/>
    <lineage>
        <taxon>Bacteria</taxon>
        <taxon>Bacillati</taxon>
        <taxon>Mycoplasmatota</taxon>
        <taxon>Mycoplasmoidales</taxon>
        <taxon>Metamycoplasmataceae</taxon>
        <taxon>Mycoplasmopsis</taxon>
    </lineage>
</organism>
<reference evidence="3 4" key="1">
    <citation type="submission" date="2019-01" db="EMBL/GenBank/DDBJ databases">
        <authorList>
            <consortium name="Pathogen Informatics"/>
        </authorList>
    </citation>
    <scope>NUCLEOTIDE SEQUENCE [LARGE SCALE GENOMIC DNA]</scope>
    <source>
        <strain evidence="3 4">NCTC10118</strain>
    </source>
</reference>
<gene>
    <name evidence="3" type="ORF">NCTC10118_00632</name>
</gene>
<evidence type="ECO:0000313" key="4">
    <source>
        <dbReference type="Proteomes" id="UP000289952"/>
    </source>
</evidence>
<dbReference type="Proteomes" id="UP000289952">
    <property type="component" value="Chromosome"/>
</dbReference>
<dbReference type="AlphaFoldDB" id="A0A449AF51"/>
<feature type="region of interest" description="Disordered" evidence="1">
    <location>
        <begin position="281"/>
        <end position="325"/>
    </location>
</feature>
<name>A0A449AF51_9BACT</name>
<evidence type="ECO:0000313" key="3">
    <source>
        <dbReference type="EMBL" id="VEU63589.1"/>
    </source>
</evidence>
<keyword evidence="4" id="KW-1185">Reference proteome</keyword>
<keyword evidence="2" id="KW-0812">Transmembrane</keyword>
<protein>
    <submittedName>
        <fullName evidence="3">Uncharacterized protein</fullName>
    </submittedName>
</protein>
<feature type="transmembrane region" description="Helical" evidence="2">
    <location>
        <begin position="24"/>
        <end position="47"/>
    </location>
</feature>
<evidence type="ECO:0000256" key="2">
    <source>
        <dbReference type="SAM" id="Phobius"/>
    </source>
</evidence>
<dbReference type="EMBL" id="LR214972">
    <property type="protein sequence ID" value="VEU63589.1"/>
    <property type="molecule type" value="Genomic_DNA"/>
</dbReference>
<accession>A0A449AF51</accession>
<feature type="region of interest" description="Disordered" evidence="1">
    <location>
        <begin position="119"/>
        <end position="140"/>
    </location>
</feature>